<dbReference type="NCBIfam" id="TIGR04057">
    <property type="entry name" value="SusC_RagA_signa"/>
    <property type="match status" value="1"/>
</dbReference>
<dbReference type="NCBIfam" id="TIGR04056">
    <property type="entry name" value="OMP_RagA_SusC"/>
    <property type="match status" value="1"/>
</dbReference>
<keyword evidence="14" id="KW-0675">Receptor</keyword>
<keyword evidence="2 8" id="KW-0813">Transport</keyword>
<dbReference type="InterPro" id="IPR000531">
    <property type="entry name" value="Beta-barrel_TonB"/>
</dbReference>
<dbReference type="Pfam" id="PF07715">
    <property type="entry name" value="Plug"/>
    <property type="match status" value="1"/>
</dbReference>
<evidence type="ECO:0000256" key="7">
    <source>
        <dbReference type="ARBA" id="ARBA00023237"/>
    </source>
</evidence>
<keyword evidence="15" id="KW-1185">Reference proteome</keyword>
<dbReference type="InterPro" id="IPR008969">
    <property type="entry name" value="CarboxyPept-like_regulatory"/>
</dbReference>
<dbReference type="InterPro" id="IPR023997">
    <property type="entry name" value="TonB-dep_OMP_SusC/RagA_CS"/>
</dbReference>
<dbReference type="InterPro" id="IPR039426">
    <property type="entry name" value="TonB-dep_rcpt-like"/>
</dbReference>
<evidence type="ECO:0000313" key="14">
    <source>
        <dbReference type="EMBL" id="MCF4101394.1"/>
    </source>
</evidence>
<dbReference type="Proteomes" id="UP001179363">
    <property type="component" value="Unassembled WGS sequence"/>
</dbReference>
<dbReference type="Gene3D" id="2.170.130.10">
    <property type="entry name" value="TonB-dependent receptor, plug domain"/>
    <property type="match status" value="1"/>
</dbReference>
<accession>A0ABS9EGY0</accession>
<feature type="domain" description="TonB-dependent receptor-like beta-barrel" evidence="12">
    <location>
        <begin position="411"/>
        <end position="983"/>
    </location>
</feature>
<dbReference type="Gene3D" id="2.40.170.20">
    <property type="entry name" value="TonB-dependent receptor, beta-barrel domain"/>
    <property type="match status" value="1"/>
</dbReference>
<keyword evidence="6 8" id="KW-0472">Membrane</keyword>
<evidence type="ECO:0000259" key="12">
    <source>
        <dbReference type="Pfam" id="PF00593"/>
    </source>
</evidence>
<feature type="signal peptide" evidence="11">
    <location>
        <begin position="1"/>
        <end position="23"/>
    </location>
</feature>
<reference evidence="14" key="1">
    <citation type="submission" date="2022-01" db="EMBL/GenBank/DDBJ databases">
        <title>Gillisia lutea sp. nov., isolated from marine plastic residues from the Malvarosa beach (Valencia, Spain).</title>
        <authorList>
            <person name="Vidal-Verdu A."/>
            <person name="Molina-Menor E."/>
            <person name="Satari L."/>
            <person name="Pascual J."/>
            <person name="Pereto J."/>
            <person name="Porcar M."/>
        </authorList>
    </citation>
    <scope>NUCLEOTIDE SEQUENCE</scope>
    <source>
        <strain evidence="14">M10.2A</strain>
    </source>
</reference>
<evidence type="ECO:0000256" key="10">
    <source>
        <dbReference type="SAM" id="MobiDB-lite"/>
    </source>
</evidence>
<feature type="domain" description="TonB-dependent receptor plug" evidence="13">
    <location>
        <begin position="115"/>
        <end position="220"/>
    </location>
</feature>
<protein>
    <submittedName>
        <fullName evidence="14">TonB-dependent receptor</fullName>
    </submittedName>
</protein>
<proteinExistence type="inferred from homology"/>
<dbReference type="InterPro" id="IPR023996">
    <property type="entry name" value="TonB-dep_OMP_SusC/RagA"/>
</dbReference>
<evidence type="ECO:0000256" key="5">
    <source>
        <dbReference type="ARBA" id="ARBA00023077"/>
    </source>
</evidence>
<evidence type="ECO:0000256" key="9">
    <source>
        <dbReference type="RuleBase" id="RU003357"/>
    </source>
</evidence>
<comment type="subcellular location">
    <subcellularLocation>
        <location evidence="1 8">Cell outer membrane</location>
        <topology evidence="1 8">Multi-pass membrane protein</topology>
    </subcellularLocation>
</comment>
<evidence type="ECO:0000256" key="6">
    <source>
        <dbReference type="ARBA" id="ARBA00023136"/>
    </source>
</evidence>
<comment type="caution">
    <text evidence="14">The sequence shown here is derived from an EMBL/GenBank/DDBJ whole genome shotgun (WGS) entry which is preliminary data.</text>
</comment>
<dbReference type="Pfam" id="PF00593">
    <property type="entry name" value="TonB_dep_Rec_b-barrel"/>
    <property type="match status" value="1"/>
</dbReference>
<comment type="similarity">
    <text evidence="8 9">Belongs to the TonB-dependent receptor family.</text>
</comment>
<dbReference type="SUPFAM" id="SSF49464">
    <property type="entry name" value="Carboxypeptidase regulatory domain-like"/>
    <property type="match status" value="1"/>
</dbReference>
<keyword evidence="7 8" id="KW-0998">Cell outer membrane</keyword>
<evidence type="ECO:0000259" key="13">
    <source>
        <dbReference type="Pfam" id="PF07715"/>
    </source>
</evidence>
<dbReference type="EMBL" id="JAKGTH010000007">
    <property type="protein sequence ID" value="MCF4101394.1"/>
    <property type="molecule type" value="Genomic_DNA"/>
</dbReference>
<evidence type="ECO:0000256" key="11">
    <source>
        <dbReference type="SAM" id="SignalP"/>
    </source>
</evidence>
<dbReference type="SUPFAM" id="SSF56935">
    <property type="entry name" value="Porins"/>
    <property type="match status" value="1"/>
</dbReference>
<evidence type="ECO:0000256" key="2">
    <source>
        <dbReference type="ARBA" id="ARBA00022448"/>
    </source>
</evidence>
<keyword evidence="11" id="KW-0732">Signal</keyword>
<dbReference type="InterPro" id="IPR037066">
    <property type="entry name" value="Plug_dom_sf"/>
</dbReference>
<keyword evidence="4 8" id="KW-0812">Transmembrane</keyword>
<evidence type="ECO:0000256" key="1">
    <source>
        <dbReference type="ARBA" id="ARBA00004571"/>
    </source>
</evidence>
<gene>
    <name evidence="14" type="ORF">L1I30_06935</name>
</gene>
<keyword evidence="5 9" id="KW-0798">TonB box</keyword>
<dbReference type="InterPro" id="IPR012910">
    <property type="entry name" value="Plug_dom"/>
</dbReference>
<keyword evidence="3 8" id="KW-1134">Transmembrane beta strand</keyword>
<organism evidence="14 15">
    <name type="scientific">Gillisia lutea</name>
    <dbReference type="NCBI Taxonomy" id="2909668"/>
    <lineage>
        <taxon>Bacteria</taxon>
        <taxon>Pseudomonadati</taxon>
        <taxon>Bacteroidota</taxon>
        <taxon>Flavobacteriia</taxon>
        <taxon>Flavobacteriales</taxon>
        <taxon>Flavobacteriaceae</taxon>
        <taxon>Gillisia</taxon>
    </lineage>
</organism>
<name>A0ABS9EGY0_9FLAO</name>
<evidence type="ECO:0000313" key="15">
    <source>
        <dbReference type="Proteomes" id="UP001179363"/>
    </source>
</evidence>
<evidence type="ECO:0000256" key="4">
    <source>
        <dbReference type="ARBA" id="ARBA00022692"/>
    </source>
</evidence>
<evidence type="ECO:0000256" key="3">
    <source>
        <dbReference type="ARBA" id="ARBA00022452"/>
    </source>
</evidence>
<feature type="region of interest" description="Disordered" evidence="10">
    <location>
        <begin position="489"/>
        <end position="515"/>
    </location>
</feature>
<feature type="chain" id="PRO_5045877133" evidence="11">
    <location>
        <begin position="24"/>
        <end position="1019"/>
    </location>
</feature>
<evidence type="ECO:0000256" key="8">
    <source>
        <dbReference type="PROSITE-ProRule" id="PRU01360"/>
    </source>
</evidence>
<sequence>MMKKNMLYSLLFIWAVFSGSALMAQTVTGIVTDAKGPLPGVNVFVKGTSNGTSTDFDGAYTINNVDPNAVLVFSSIGYISKELSVDGKSEINVNLEEDAQQLSEVILVGYSSQKKSTLTGAVSVVNMSDLEKSRIPNVAQALQGQVAGVQVTSSTGAPGDDIQIRIRGEGTIGNNNPLYVVDGIPSRDINFLNQSDIKSMTVLKDAAAAAIYGSRASAGVVLITTKSGEVGKISFNVDYFTGLHFASNLPDMLNAEQYMNTVEKAWNNSDRTGENPYTADKGRADFADTDWLDELFETGKSQNLQFSASGGSEKIQFLMSLGYYGQDGIVILDNDKYQRLNYRTNINANLTDRFKIGTNLQLSHSKQDKLSSKGDAPGIIRHALLRAPVISVYKDVNDPTYTARDPFTDLPFYVHNNRDNGGWESDKYEWSSNPIALAYFTDDQRTIFKTFGNVYGEYSFLKDKELTFRTNVGVDLTFLHNKAFGENFGDDDGGGNETDKGLGRQNRPNNLNEERGENRTITFNNTLNYAKTFNDVHDINALVGTEFIENYSSSIGASRSRFAITDDTFRYLDYGGTEIDVWNSGSASEWSLFSLFASASYVYGGKYMITGNLRADASSRFSENNRWGYFPSVSAGWKLSDEDFLKDVDWLSNLKLRAGYGELGNQEIDNYAFLTLISQTDGKVVINRYGNEDLKWESSAQTNVGLDLGIFNNKVEVSAEYFVKNTTDILLPIGLPRIVGDVSPTIVNAGEVSNKGFEFSLNYRNSGNEFNYNVNANFATLKNNVEKLHPNVPNLIGNVTRTQPGQPLNAYYGYKMEGIYQNQTEINEHLSGTLNPNVKPGDIKFSDLNNDGIINSDDRDFIGSPIPEFTYGLAFSSDYKGFDFSFLFQGVAGVDRYNDAKKILDYDTRPFNYTTNILGAWDGEGSTNEIPRVAFEDNGSSKVSSIFVEDASYLRLKNIELGYTLESIAGLQNVRLYVSGQNLFTVTDYTGLDPESTDLIDMGTYPSSTSVLFGANVKF</sequence>
<dbReference type="Pfam" id="PF13715">
    <property type="entry name" value="CarbopepD_reg_2"/>
    <property type="match status" value="1"/>
</dbReference>
<dbReference type="RefSeq" id="WP_236133540.1">
    <property type="nucleotide sequence ID" value="NZ_JAKGTH010000007.1"/>
</dbReference>
<dbReference type="InterPro" id="IPR036942">
    <property type="entry name" value="Beta-barrel_TonB_sf"/>
</dbReference>
<dbReference type="PROSITE" id="PS52016">
    <property type="entry name" value="TONB_DEPENDENT_REC_3"/>
    <property type="match status" value="1"/>
</dbReference>
<dbReference type="Gene3D" id="2.60.40.1120">
    <property type="entry name" value="Carboxypeptidase-like, regulatory domain"/>
    <property type="match status" value="1"/>
</dbReference>